<name>A0A1I7RHR7_BURXY</name>
<evidence type="ECO:0000313" key="1">
    <source>
        <dbReference type="Proteomes" id="UP000095284"/>
    </source>
</evidence>
<protein>
    <submittedName>
        <fullName evidence="2">Uncharacterized protein</fullName>
    </submittedName>
</protein>
<dbReference type="WBParaSite" id="BXY_0024600.1">
    <property type="protein sequence ID" value="BXY_0024600.1"/>
    <property type="gene ID" value="BXY_0024600"/>
</dbReference>
<dbReference type="AlphaFoldDB" id="A0A1I7RHR7"/>
<evidence type="ECO:0000313" key="2">
    <source>
        <dbReference type="WBParaSite" id="BXY_0024600.1"/>
    </source>
</evidence>
<reference evidence="2" key="1">
    <citation type="submission" date="2016-11" db="UniProtKB">
        <authorList>
            <consortium name="WormBaseParasite"/>
        </authorList>
    </citation>
    <scope>IDENTIFICATION</scope>
</reference>
<sequence length="79" mass="8966">MTLWYIKDHEHLREPRTVVEVQKGIIGHERSLTRIASEPHLGKKPKLGPKCAAQIFCRKDVENQATRRGSGMGEDHVHG</sequence>
<organism evidence="1 2">
    <name type="scientific">Bursaphelenchus xylophilus</name>
    <name type="common">Pinewood nematode worm</name>
    <name type="synonym">Aphelenchoides xylophilus</name>
    <dbReference type="NCBI Taxonomy" id="6326"/>
    <lineage>
        <taxon>Eukaryota</taxon>
        <taxon>Metazoa</taxon>
        <taxon>Ecdysozoa</taxon>
        <taxon>Nematoda</taxon>
        <taxon>Chromadorea</taxon>
        <taxon>Rhabditida</taxon>
        <taxon>Tylenchina</taxon>
        <taxon>Tylenchomorpha</taxon>
        <taxon>Aphelenchoidea</taxon>
        <taxon>Aphelenchoididae</taxon>
        <taxon>Bursaphelenchus</taxon>
    </lineage>
</organism>
<accession>A0A1I7RHR7</accession>
<dbReference type="Proteomes" id="UP000095284">
    <property type="component" value="Unplaced"/>
</dbReference>
<proteinExistence type="predicted"/>